<keyword evidence="2" id="KW-1185">Reference proteome</keyword>
<dbReference type="InterPro" id="IPR024078">
    <property type="entry name" value="LmbE-like_dom_sf"/>
</dbReference>
<gene>
    <name evidence="1" type="ORF">DFR36_10937</name>
</gene>
<accession>A0A317R822</accession>
<comment type="caution">
    <text evidence="1">The sequence shown here is derived from an EMBL/GenBank/DDBJ whole genome shotgun (WGS) entry which is preliminary data.</text>
</comment>
<proteinExistence type="predicted"/>
<dbReference type="Pfam" id="PF02585">
    <property type="entry name" value="PIG-L"/>
    <property type="match status" value="1"/>
</dbReference>
<protein>
    <submittedName>
        <fullName evidence="1">LmbE family N-acetylglucosaminyl deacetylase</fullName>
    </submittedName>
</protein>
<reference evidence="1 2" key="1">
    <citation type="submission" date="2018-05" db="EMBL/GenBank/DDBJ databases">
        <title>Genomic Encyclopedia of Type Strains, Phase IV (KMG-IV): sequencing the most valuable type-strain genomes for metagenomic binning, comparative biology and taxonomic classification.</title>
        <authorList>
            <person name="Goeker M."/>
        </authorList>
    </citation>
    <scope>NUCLEOTIDE SEQUENCE [LARGE SCALE GENOMIC DNA]</scope>
    <source>
        <strain evidence="1 2">DSM 26006</strain>
    </source>
</reference>
<sequence length="253" mass="27691">MMGPMHRRGARRIGVPHAPPTAWQCWLQDHVRPAGQPLVRAHERLVVLAPHPDDEVLACALLMQQHAARGGALHILGATDGEASHGEEGALVQQLQQARCAERREGLARLGLGQVPVTPLHLPDGGVSGAGARLHALLMQFLRPGDVLLTTWRLDGPPDHECCGRVACDVARRLGLRLLQAPVWMWHWAEPGCARIDWPALRSIGAPRQAVEAKAWALQAHRSQLLPRPGGRPPVLDAAIVERAGWAREYFFL</sequence>
<dbReference type="Gene3D" id="3.40.50.10320">
    <property type="entry name" value="LmbE-like"/>
    <property type="match status" value="1"/>
</dbReference>
<dbReference type="AlphaFoldDB" id="A0A317R822"/>
<dbReference type="InterPro" id="IPR003737">
    <property type="entry name" value="GlcNAc_PI_deacetylase-related"/>
</dbReference>
<dbReference type="Proteomes" id="UP000246483">
    <property type="component" value="Unassembled WGS sequence"/>
</dbReference>
<evidence type="ECO:0000313" key="1">
    <source>
        <dbReference type="EMBL" id="PWW43686.1"/>
    </source>
</evidence>
<name>A0A317R822_9BURK</name>
<dbReference type="EMBL" id="QGUB01000009">
    <property type="protein sequence ID" value="PWW43686.1"/>
    <property type="molecule type" value="Genomic_DNA"/>
</dbReference>
<dbReference type="SUPFAM" id="SSF102588">
    <property type="entry name" value="LmbE-like"/>
    <property type="match status" value="1"/>
</dbReference>
<evidence type="ECO:0000313" key="2">
    <source>
        <dbReference type="Proteomes" id="UP000246483"/>
    </source>
</evidence>
<organism evidence="1 2">
    <name type="scientific">Melaminivora alkalimesophila</name>
    <dbReference type="NCBI Taxonomy" id="1165852"/>
    <lineage>
        <taxon>Bacteria</taxon>
        <taxon>Pseudomonadati</taxon>
        <taxon>Pseudomonadota</taxon>
        <taxon>Betaproteobacteria</taxon>
        <taxon>Burkholderiales</taxon>
        <taxon>Comamonadaceae</taxon>
        <taxon>Melaminivora</taxon>
    </lineage>
</organism>